<dbReference type="EMBL" id="MCGO01000019">
    <property type="protein sequence ID" value="ORY45657.1"/>
    <property type="molecule type" value="Genomic_DNA"/>
</dbReference>
<evidence type="ECO:0000256" key="1">
    <source>
        <dbReference type="ARBA" id="ARBA00004141"/>
    </source>
</evidence>
<dbReference type="PANTHER" id="PTHR45649">
    <property type="entry name" value="AMINO-ACID PERMEASE BAT1"/>
    <property type="match status" value="1"/>
</dbReference>
<evidence type="ECO:0000256" key="4">
    <source>
        <dbReference type="ARBA" id="ARBA00022989"/>
    </source>
</evidence>
<evidence type="ECO:0000256" key="5">
    <source>
        <dbReference type="ARBA" id="ARBA00023136"/>
    </source>
</evidence>
<organism evidence="7 8">
    <name type="scientific">Rhizoclosmatium globosum</name>
    <dbReference type="NCBI Taxonomy" id="329046"/>
    <lineage>
        <taxon>Eukaryota</taxon>
        <taxon>Fungi</taxon>
        <taxon>Fungi incertae sedis</taxon>
        <taxon>Chytridiomycota</taxon>
        <taxon>Chytridiomycota incertae sedis</taxon>
        <taxon>Chytridiomycetes</taxon>
        <taxon>Chytridiales</taxon>
        <taxon>Chytriomycetaceae</taxon>
        <taxon>Rhizoclosmatium</taxon>
    </lineage>
</organism>
<feature type="transmembrane region" description="Helical" evidence="6">
    <location>
        <begin position="228"/>
        <end position="248"/>
    </location>
</feature>
<evidence type="ECO:0000256" key="3">
    <source>
        <dbReference type="ARBA" id="ARBA00022692"/>
    </source>
</evidence>
<gene>
    <name evidence="7" type="ORF">BCR33DRAFT_716304</name>
</gene>
<evidence type="ECO:0000313" key="8">
    <source>
        <dbReference type="Proteomes" id="UP000193642"/>
    </source>
</evidence>
<comment type="caution">
    <text evidence="7">The sequence shown here is derived from an EMBL/GenBank/DDBJ whole genome shotgun (WGS) entry which is preliminary data.</text>
</comment>
<keyword evidence="3 6" id="KW-0812">Transmembrane</keyword>
<dbReference type="OrthoDB" id="10054429at2759"/>
<keyword evidence="5 6" id="KW-0472">Membrane</keyword>
<dbReference type="STRING" id="329046.A0A1Y2CFI5"/>
<keyword evidence="4 6" id="KW-1133">Transmembrane helix</keyword>
<feature type="transmembrane region" description="Helical" evidence="6">
    <location>
        <begin position="175"/>
        <end position="194"/>
    </location>
</feature>
<feature type="transmembrane region" description="Helical" evidence="6">
    <location>
        <begin position="98"/>
        <end position="117"/>
    </location>
</feature>
<accession>A0A1Y2CFI5</accession>
<keyword evidence="2" id="KW-0813">Transport</keyword>
<reference evidence="7 8" key="1">
    <citation type="submission" date="2016-07" db="EMBL/GenBank/DDBJ databases">
        <title>Pervasive Adenine N6-methylation of Active Genes in Fungi.</title>
        <authorList>
            <consortium name="DOE Joint Genome Institute"/>
            <person name="Mondo S.J."/>
            <person name="Dannebaum R.O."/>
            <person name="Kuo R.C."/>
            <person name="Labutti K."/>
            <person name="Haridas S."/>
            <person name="Kuo A."/>
            <person name="Salamov A."/>
            <person name="Ahrendt S.R."/>
            <person name="Lipzen A."/>
            <person name="Sullivan W."/>
            <person name="Andreopoulos W.B."/>
            <person name="Clum A."/>
            <person name="Lindquist E."/>
            <person name="Daum C."/>
            <person name="Ramamoorthy G.K."/>
            <person name="Gryganskyi A."/>
            <person name="Culley D."/>
            <person name="Magnuson J.K."/>
            <person name="James T.Y."/>
            <person name="O'Malley M.A."/>
            <person name="Stajich J.E."/>
            <person name="Spatafora J.W."/>
            <person name="Visel A."/>
            <person name="Grigoriev I.V."/>
        </authorList>
    </citation>
    <scope>NUCLEOTIDE SEQUENCE [LARGE SCALE GENOMIC DNA]</scope>
    <source>
        <strain evidence="7 8">JEL800</strain>
    </source>
</reference>
<feature type="transmembrane region" description="Helical" evidence="6">
    <location>
        <begin position="276"/>
        <end position="296"/>
    </location>
</feature>
<dbReference type="PANTHER" id="PTHR45649:SF26">
    <property type="entry name" value="OS04G0435100 PROTEIN"/>
    <property type="match status" value="1"/>
</dbReference>
<feature type="transmembrane region" description="Helical" evidence="6">
    <location>
        <begin position="395"/>
        <end position="413"/>
    </location>
</feature>
<dbReference type="GO" id="GO:0016020">
    <property type="term" value="C:membrane"/>
    <property type="evidence" value="ECO:0007669"/>
    <property type="project" value="UniProtKB-SubCell"/>
</dbReference>
<evidence type="ECO:0000313" key="7">
    <source>
        <dbReference type="EMBL" id="ORY45657.1"/>
    </source>
</evidence>
<sequence>MSEIVSSYPTSGGLYYWSASLAGPKWAPFASFMTGYFNFLGLSGLCSGTAYAFGQFFVNCFIAQTDSMIEQGSWAAKLMTLAALFWASAINVMGKVCFWMNAVGLAVIVLAVFFASPTKISPGEMFNTWSNLTGLPDSWAASISVLLACLTYTGYDSAAHLAEETTNPAVQGPRSIGYAIIGTFVSGYFALFFILSTIDPSQFSTIYGDGSYGLMTIFLNTVGLNSAIVFNVILMIIAITNMFGLLVTHARMAFAFSRDGALPGSRWLHQLSGNLVPVRATWVIVLIDALILIASLHSNTMYAAINSFGVIGIYLSYLFPILLRVIRNDKFPRGPFHLGSWSVPVGVVAIIFLCFASVALVLPTVYTDPNEFTLADNITLDHDAYVNAYLVNFNWAPVVVVAVFLISYMFWFFSAHKWFKGPPIDTETKWEKSTAVVEF</sequence>
<comment type="subcellular location">
    <subcellularLocation>
        <location evidence="1">Membrane</location>
        <topology evidence="1">Multi-pass membrane protein</topology>
    </subcellularLocation>
</comment>
<dbReference type="Gene3D" id="1.20.1740.10">
    <property type="entry name" value="Amino acid/polyamine transporter I"/>
    <property type="match status" value="1"/>
</dbReference>
<feature type="transmembrane region" description="Helical" evidence="6">
    <location>
        <begin position="36"/>
        <end position="62"/>
    </location>
</feature>
<dbReference type="InterPro" id="IPR002293">
    <property type="entry name" value="AA/rel_permease1"/>
</dbReference>
<keyword evidence="8" id="KW-1185">Reference proteome</keyword>
<feature type="transmembrane region" description="Helical" evidence="6">
    <location>
        <begin position="338"/>
        <end position="362"/>
    </location>
</feature>
<feature type="transmembrane region" description="Helical" evidence="6">
    <location>
        <begin position="74"/>
        <end position="92"/>
    </location>
</feature>
<evidence type="ECO:0008006" key="9">
    <source>
        <dbReference type="Google" id="ProtNLM"/>
    </source>
</evidence>
<proteinExistence type="predicted"/>
<feature type="transmembrane region" description="Helical" evidence="6">
    <location>
        <begin position="302"/>
        <end position="326"/>
    </location>
</feature>
<evidence type="ECO:0000256" key="2">
    <source>
        <dbReference type="ARBA" id="ARBA00022448"/>
    </source>
</evidence>
<dbReference type="PIRSF" id="PIRSF006060">
    <property type="entry name" value="AA_transporter"/>
    <property type="match status" value="1"/>
</dbReference>
<dbReference type="Pfam" id="PF13520">
    <property type="entry name" value="AA_permease_2"/>
    <property type="match status" value="1"/>
</dbReference>
<dbReference type="GO" id="GO:0022857">
    <property type="term" value="F:transmembrane transporter activity"/>
    <property type="evidence" value="ECO:0007669"/>
    <property type="project" value="InterPro"/>
</dbReference>
<name>A0A1Y2CFI5_9FUNG</name>
<protein>
    <recommendedName>
        <fullName evidence="9">Amino acid transporter</fullName>
    </recommendedName>
</protein>
<dbReference type="Proteomes" id="UP000193642">
    <property type="component" value="Unassembled WGS sequence"/>
</dbReference>
<evidence type="ECO:0000256" key="6">
    <source>
        <dbReference type="SAM" id="Phobius"/>
    </source>
</evidence>
<feature type="transmembrane region" description="Helical" evidence="6">
    <location>
        <begin position="138"/>
        <end position="155"/>
    </location>
</feature>
<dbReference type="AlphaFoldDB" id="A0A1Y2CFI5"/>